<gene>
    <name evidence="1" type="ORF">ACETAC_05830</name>
</gene>
<keyword evidence="2" id="KW-1185">Reference proteome</keyword>
<proteinExistence type="predicted"/>
<accession>A0A974Y2R0</accession>
<organism evidence="1 2">
    <name type="scientific">Aceticella autotrophica</name>
    <dbReference type="NCBI Taxonomy" id="2755338"/>
    <lineage>
        <taxon>Bacteria</taxon>
        <taxon>Bacillati</taxon>
        <taxon>Bacillota</taxon>
        <taxon>Clostridia</taxon>
        <taxon>Thermoanaerobacterales</taxon>
        <taxon>Thermoanaerobacteraceae</taxon>
        <taxon>Aceticella</taxon>
    </lineage>
</organism>
<sequence length="59" mass="6331">MEELTQTELLNINGGYNWDYAVDAVLCIAAVATLPEDAIAVGVIYGAAAAYNEYKFITS</sequence>
<protein>
    <submittedName>
        <fullName evidence="1">Uncharacterized protein</fullName>
    </submittedName>
</protein>
<dbReference type="EMBL" id="CP060096">
    <property type="protein sequence ID" value="QSZ26451.1"/>
    <property type="molecule type" value="Genomic_DNA"/>
</dbReference>
<evidence type="ECO:0000313" key="1">
    <source>
        <dbReference type="EMBL" id="QSZ26451.1"/>
    </source>
</evidence>
<name>A0A974Y2R0_9THEO</name>
<dbReference type="KEGG" id="aaut:ACETAC_05830"/>
<evidence type="ECO:0000313" key="2">
    <source>
        <dbReference type="Proteomes" id="UP000671913"/>
    </source>
</evidence>
<dbReference type="Proteomes" id="UP000671913">
    <property type="component" value="Chromosome"/>
</dbReference>
<reference evidence="1" key="1">
    <citation type="submission" date="2020-08" db="EMBL/GenBank/DDBJ databases">
        <title>Genomic insights into the carbon and energy metabolism of the first obligate autotrophic acetogenic bacterium Aceticella autotrophica gen. nov., sp. nov.</title>
        <authorList>
            <person name="Toshchakov S.V."/>
            <person name="Elcheninov A.G."/>
            <person name="Kublanov I.V."/>
            <person name="Frolov E.N."/>
            <person name="Lebedinsky A.V."/>
        </authorList>
    </citation>
    <scope>NUCLEOTIDE SEQUENCE</scope>
    <source>
        <strain evidence="1">3443-3Ac</strain>
    </source>
</reference>
<dbReference type="AlphaFoldDB" id="A0A974Y2R0"/>
<dbReference type="RefSeq" id="WP_284679120.1">
    <property type="nucleotide sequence ID" value="NZ_CP060096.1"/>
</dbReference>